<gene>
    <name evidence="2" type="ORF">F511_16970</name>
</gene>
<reference evidence="2 3" key="1">
    <citation type="journal article" date="2015" name="Proc. Natl. Acad. Sci. U.S.A.">
        <title>The resurrection genome of Boea hygrometrica: A blueprint for survival of dehydration.</title>
        <authorList>
            <person name="Xiao L."/>
            <person name="Yang G."/>
            <person name="Zhang L."/>
            <person name="Yang X."/>
            <person name="Zhao S."/>
            <person name="Ji Z."/>
            <person name="Zhou Q."/>
            <person name="Hu M."/>
            <person name="Wang Y."/>
            <person name="Chen M."/>
            <person name="Xu Y."/>
            <person name="Jin H."/>
            <person name="Xiao X."/>
            <person name="Hu G."/>
            <person name="Bao F."/>
            <person name="Hu Y."/>
            <person name="Wan P."/>
            <person name="Li L."/>
            <person name="Deng X."/>
            <person name="Kuang T."/>
            <person name="Xiang C."/>
            <person name="Zhu J.K."/>
            <person name="Oliver M.J."/>
            <person name="He Y."/>
        </authorList>
    </citation>
    <scope>NUCLEOTIDE SEQUENCE [LARGE SCALE GENOMIC DNA]</scope>
    <source>
        <strain evidence="3">cv. XS01</strain>
    </source>
</reference>
<sequence length="238" mass="26945">MDIDQMKLHSVHPGYLKNLQRPIETQAARKQEKETRSNLSTKSTHKTANHKTCNIHIMICMRLSMKIGHLGQQLSWKISIEPQHHAQQSAGGNHRSVIISYYLNQISPGHGTNSLFKFASLLAHSKAQQKLSGSSNLSKHLTNQLKTKPIPLTVYGQELRPATTTLLKTNQLRSERKTLKKAYPEAQADRENYRPEIREDARTCNNFVLPQQADPNWYQSKALRDANPAPPALLQTTV</sequence>
<dbReference type="Proteomes" id="UP000250235">
    <property type="component" value="Unassembled WGS sequence"/>
</dbReference>
<dbReference type="AlphaFoldDB" id="A0A2Z7AB79"/>
<evidence type="ECO:0000313" key="3">
    <source>
        <dbReference type="Proteomes" id="UP000250235"/>
    </source>
</evidence>
<proteinExistence type="predicted"/>
<name>A0A2Z7AB79_9LAMI</name>
<dbReference type="EMBL" id="KV017169">
    <property type="protein sequence ID" value="KZV18978.1"/>
    <property type="molecule type" value="Genomic_DNA"/>
</dbReference>
<protein>
    <submittedName>
        <fullName evidence="2">Uncharacterized protein</fullName>
    </submittedName>
</protein>
<feature type="region of interest" description="Disordered" evidence="1">
    <location>
        <begin position="19"/>
        <end position="47"/>
    </location>
</feature>
<accession>A0A2Z7AB79</accession>
<evidence type="ECO:0000256" key="1">
    <source>
        <dbReference type="SAM" id="MobiDB-lite"/>
    </source>
</evidence>
<organism evidence="2 3">
    <name type="scientific">Dorcoceras hygrometricum</name>
    <dbReference type="NCBI Taxonomy" id="472368"/>
    <lineage>
        <taxon>Eukaryota</taxon>
        <taxon>Viridiplantae</taxon>
        <taxon>Streptophyta</taxon>
        <taxon>Embryophyta</taxon>
        <taxon>Tracheophyta</taxon>
        <taxon>Spermatophyta</taxon>
        <taxon>Magnoliopsida</taxon>
        <taxon>eudicotyledons</taxon>
        <taxon>Gunneridae</taxon>
        <taxon>Pentapetalae</taxon>
        <taxon>asterids</taxon>
        <taxon>lamiids</taxon>
        <taxon>Lamiales</taxon>
        <taxon>Gesneriaceae</taxon>
        <taxon>Didymocarpoideae</taxon>
        <taxon>Trichosporeae</taxon>
        <taxon>Loxocarpinae</taxon>
        <taxon>Dorcoceras</taxon>
    </lineage>
</organism>
<feature type="compositionally biased region" description="Basic and acidic residues" evidence="1">
    <location>
        <begin position="27"/>
        <end position="36"/>
    </location>
</feature>
<evidence type="ECO:0000313" key="2">
    <source>
        <dbReference type="EMBL" id="KZV18978.1"/>
    </source>
</evidence>
<keyword evidence="3" id="KW-1185">Reference proteome</keyword>